<reference evidence="4 5" key="1">
    <citation type="submission" date="2018-04" db="EMBL/GenBank/DDBJ databases">
        <title>Genomic Encyclopedia of Type Strains, Phase III (KMG-III): the genomes of soil and plant-associated and newly described type strains.</title>
        <authorList>
            <person name="Whitman W."/>
        </authorList>
    </citation>
    <scope>NUCLEOTIDE SEQUENCE [LARGE SCALE GENOMIC DNA]</scope>
    <source>
        <strain evidence="4 5">MA101b</strain>
    </source>
</reference>
<gene>
    <name evidence="4" type="ORF">C8J26_2169</name>
</gene>
<dbReference type="InterPro" id="IPR002048">
    <property type="entry name" value="EF_hand_dom"/>
</dbReference>
<protein>
    <recommendedName>
        <fullName evidence="3">EF-hand domain-containing protein</fullName>
    </recommendedName>
</protein>
<dbReference type="Gene3D" id="1.10.238.10">
    <property type="entry name" value="EF-hand"/>
    <property type="match status" value="1"/>
</dbReference>
<evidence type="ECO:0000256" key="2">
    <source>
        <dbReference type="SAM" id="SignalP"/>
    </source>
</evidence>
<keyword evidence="5" id="KW-1185">Reference proteome</keyword>
<keyword evidence="2" id="KW-0732">Signal</keyword>
<evidence type="ECO:0000259" key="3">
    <source>
        <dbReference type="PROSITE" id="PS50222"/>
    </source>
</evidence>
<feature type="compositionally biased region" description="Low complexity" evidence="1">
    <location>
        <begin position="26"/>
        <end position="44"/>
    </location>
</feature>
<evidence type="ECO:0000313" key="5">
    <source>
        <dbReference type="Proteomes" id="UP000244189"/>
    </source>
</evidence>
<organism evidence="4 5">
    <name type="scientific">Sphingomonas aurantiaca</name>
    <dbReference type="NCBI Taxonomy" id="185949"/>
    <lineage>
        <taxon>Bacteria</taxon>
        <taxon>Pseudomonadati</taxon>
        <taxon>Pseudomonadota</taxon>
        <taxon>Alphaproteobacteria</taxon>
        <taxon>Sphingomonadales</taxon>
        <taxon>Sphingomonadaceae</taxon>
        <taxon>Sphingomonas</taxon>
    </lineage>
</organism>
<feature type="domain" description="EF-hand" evidence="3">
    <location>
        <begin position="72"/>
        <end position="107"/>
    </location>
</feature>
<dbReference type="PROSITE" id="PS00018">
    <property type="entry name" value="EF_HAND_1"/>
    <property type="match status" value="2"/>
</dbReference>
<dbReference type="AlphaFoldDB" id="A0A2T5GMC1"/>
<accession>A0A2T5GMC1</accession>
<dbReference type="GO" id="GO:0005509">
    <property type="term" value="F:calcium ion binding"/>
    <property type="evidence" value="ECO:0007669"/>
    <property type="project" value="InterPro"/>
</dbReference>
<dbReference type="Proteomes" id="UP000244189">
    <property type="component" value="Unassembled WGS sequence"/>
</dbReference>
<name>A0A2T5GMC1_9SPHN</name>
<feature type="domain" description="EF-hand" evidence="3">
    <location>
        <begin position="118"/>
        <end position="150"/>
    </location>
</feature>
<sequence length="150" mass="15177">MLKYAMLAGAALIAAPVLAQMATPSSQASAAGGGVAAQTSQSGAMTTPQSGAPTDPVPMQSAAREQPATGSQVAQVVDSEFPTYDKNGDGKLSAAEFGGWMVALKTKTDPATKPDAPETKEWVSAAFAQADADKNKSLTKAEVTGFLTQG</sequence>
<feature type="region of interest" description="Disordered" evidence="1">
    <location>
        <begin position="26"/>
        <end position="73"/>
    </location>
</feature>
<feature type="signal peptide" evidence="2">
    <location>
        <begin position="1"/>
        <end position="19"/>
    </location>
</feature>
<evidence type="ECO:0000256" key="1">
    <source>
        <dbReference type="SAM" id="MobiDB-lite"/>
    </source>
</evidence>
<dbReference type="InterPro" id="IPR018247">
    <property type="entry name" value="EF_Hand_1_Ca_BS"/>
</dbReference>
<comment type="caution">
    <text evidence="4">The sequence shown here is derived from an EMBL/GenBank/DDBJ whole genome shotgun (WGS) entry which is preliminary data.</text>
</comment>
<dbReference type="PROSITE" id="PS50222">
    <property type="entry name" value="EF_HAND_2"/>
    <property type="match status" value="2"/>
</dbReference>
<dbReference type="EMBL" id="QAOG01000003">
    <property type="protein sequence ID" value="PTQ60457.1"/>
    <property type="molecule type" value="Genomic_DNA"/>
</dbReference>
<feature type="chain" id="PRO_5015667742" description="EF-hand domain-containing protein" evidence="2">
    <location>
        <begin position="20"/>
        <end position="150"/>
    </location>
</feature>
<dbReference type="InterPro" id="IPR011992">
    <property type="entry name" value="EF-hand-dom_pair"/>
</dbReference>
<evidence type="ECO:0000313" key="4">
    <source>
        <dbReference type="EMBL" id="PTQ60457.1"/>
    </source>
</evidence>
<proteinExistence type="predicted"/>
<dbReference type="SMART" id="SM00054">
    <property type="entry name" value="EFh"/>
    <property type="match status" value="2"/>
</dbReference>
<dbReference type="SUPFAM" id="SSF47473">
    <property type="entry name" value="EF-hand"/>
    <property type="match status" value="1"/>
</dbReference>